<dbReference type="Proteomes" id="UP000268291">
    <property type="component" value="Unassembled WGS sequence"/>
</dbReference>
<dbReference type="RefSeq" id="WP_106562725.1">
    <property type="nucleotide sequence ID" value="NZ_PYAU01000001.1"/>
</dbReference>
<evidence type="ECO:0000313" key="4">
    <source>
        <dbReference type="Proteomes" id="UP000241203"/>
    </source>
</evidence>
<dbReference type="PANTHER" id="PTHR30290:SF83">
    <property type="entry name" value="ABC TRANSPORTER SUBSTRATE-BINDING PROTEIN"/>
    <property type="match status" value="1"/>
</dbReference>
<dbReference type="GO" id="GO:0015833">
    <property type="term" value="P:peptide transport"/>
    <property type="evidence" value="ECO:0007669"/>
    <property type="project" value="TreeGrafter"/>
</dbReference>
<evidence type="ECO:0000313" key="3">
    <source>
        <dbReference type="EMBL" id="RUQ81693.1"/>
    </source>
</evidence>
<dbReference type="Proteomes" id="UP000241203">
    <property type="component" value="Unassembled WGS sequence"/>
</dbReference>
<dbReference type="InterPro" id="IPR039424">
    <property type="entry name" value="SBP_5"/>
</dbReference>
<dbReference type="EMBL" id="RZGY01000007">
    <property type="protein sequence ID" value="RUQ81693.1"/>
    <property type="molecule type" value="Genomic_DNA"/>
</dbReference>
<dbReference type="EMBL" id="PYAU01000001">
    <property type="protein sequence ID" value="PSL37600.1"/>
    <property type="molecule type" value="Genomic_DNA"/>
</dbReference>
<dbReference type="SUPFAM" id="SSF53850">
    <property type="entry name" value="Periplasmic binding protein-like II"/>
    <property type="match status" value="1"/>
</dbReference>
<dbReference type="PIRSF" id="PIRSF002741">
    <property type="entry name" value="MppA"/>
    <property type="match status" value="1"/>
</dbReference>
<dbReference type="GO" id="GO:1904680">
    <property type="term" value="F:peptide transmembrane transporter activity"/>
    <property type="evidence" value="ECO:0007669"/>
    <property type="project" value="TreeGrafter"/>
</dbReference>
<feature type="domain" description="Solute-binding protein family 5" evidence="1">
    <location>
        <begin position="89"/>
        <end position="458"/>
    </location>
</feature>
<dbReference type="Gene3D" id="3.10.105.10">
    <property type="entry name" value="Dipeptide-binding Protein, Domain 3"/>
    <property type="match status" value="1"/>
</dbReference>
<gene>
    <name evidence="2" type="ORF">CLV49_1207</name>
    <name evidence="3" type="ORF">ELQ93_17930</name>
</gene>
<dbReference type="AlphaFoldDB" id="A0A2P8GUF7"/>
<accession>A0A2P8GUF7</accession>
<protein>
    <submittedName>
        <fullName evidence="3">ABC transporter substrate-binding protein</fullName>
    </submittedName>
    <submittedName>
        <fullName evidence="2">Peptide/nickel transport system substrate-binding protein/oligopeptide transport system substrate-binding protein</fullName>
    </submittedName>
</protein>
<evidence type="ECO:0000313" key="5">
    <source>
        <dbReference type="Proteomes" id="UP000268291"/>
    </source>
</evidence>
<name>A0A2P8GUF7_9MICO</name>
<dbReference type="Pfam" id="PF00496">
    <property type="entry name" value="SBP_bac_5"/>
    <property type="match status" value="1"/>
</dbReference>
<dbReference type="InterPro" id="IPR030678">
    <property type="entry name" value="Peptide/Ni-bd"/>
</dbReference>
<keyword evidence="5" id="KW-1185">Reference proteome</keyword>
<dbReference type="Gene3D" id="3.90.76.10">
    <property type="entry name" value="Dipeptide-binding Protein, Domain 1"/>
    <property type="match status" value="1"/>
</dbReference>
<dbReference type="Gene3D" id="3.40.190.10">
    <property type="entry name" value="Periplasmic binding protein-like II"/>
    <property type="match status" value="1"/>
</dbReference>
<dbReference type="GO" id="GO:0042597">
    <property type="term" value="C:periplasmic space"/>
    <property type="evidence" value="ECO:0007669"/>
    <property type="project" value="UniProtKB-ARBA"/>
</dbReference>
<dbReference type="CDD" id="cd00995">
    <property type="entry name" value="PBP2_NikA_DppA_OppA_like"/>
    <property type="match status" value="1"/>
</dbReference>
<evidence type="ECO:0000313" key="2">
    <source>
        <dbReference type="EMBL" id="PSL37600.1"/>
    </source>
</evidence>
<reference evidence="3 5" key="2">
    <citation type="submission" date="2018-12" db="EMBL/GenBank/DDBJ databases">
        <authorList>
            <person name="hu s."/>
            <person name="Xu Y."/>
            <person name="Xu B."/>
            <person name="Li F."/>
        </authorList>
    </citation>
    <scope>NUCLEOTIDE SEQUENCE [LARGE SCALE GENOMIC DNA]</scope>
    <source>
        <strain evidence="3 5">KSW2-17</strain>
    </source>
</reference>
<dbReference type="InterPro" id="IPR000914">
    <property type="entry name" value="SBP_5_dom"/>
</dbReference>
<sequence length="538" mass="56904">MTLPSSRPARRAGIAGLVALAVVLTGCSTGNTGGSDSPTDADAILSVGIQKPTSLIPGNSSGLFANTVVGALFDGLVDYDPETGETRNLVAASIETTDQKVWEIEIEDGWTFHNGEPVDAESFARAWNAAVDPDNAWVQSDQFSNIVGYDEVAPAEGEPTAETLSGIVVDDDLHLTVTLSTPNSQFPFLLGRSYYSPIPAAALEDPDAFAAQPIGNGPYEMTEPWTGGDEITTEAYDDYTGEAPSNGGVTFRIYTGNDVAYTDYQAGAVDIVTLNPADIPEADAAYPGLVKRSATDDWRNYLSLPTYLPGYDDPDIRKALSMAIDRQAIIDSLLDGEAHVATDYDIPVSVGYRDDACGESCTYDPDEAKALWDAAGGIDGKLVVTSVTGTGREVWAEAIANQWADTFGIDVTVEQVASENTWSGILGKEVQSPVALGAPANYPSPLDTLGPSYSSAGSVNGSFYDNPEFDALLADAAAAGDQADQLDLYAQAKDLLIEDTASILLWTYASTYVVSERASSYVPDSFNKGEFGSVTLTE</sequence>
<dbReference type="OrthoDB" id="9046151at2"/>
<reference evidence="2 4" key="1">
    <citation type="submission" date="2018-03" db="EMBL/GenBank/DDBJ databases">
        <title>Genomic Encyclopedia of Archaeal and Bacterial Type Strains, Phase II (KMG-II): from individual species to whole genera.</title>
        <authorList>
            <person name="Goeker M."/>
        </authorList>
    </citation>
    <scope>NUCLEOTIDE SEQUENCE [LARGE SCALE GENOMIC DNA]</scope>
    <source>
        <strain evidence="2 4">DSM 21548</strain>
    </source>
</reference>
<dbReference type="PANTHER" id="PTHR30290">
    <property type="entry name" value="PERIPLASMIC BINDING COMPONENT OF ABC TRANSPORTER"/>
    <property type="match status" value="1"/>
</dbReference>
<proteinExistence type="predicted"/>
<dbReference type="GO" id="GO:0043190">
    <property type="term" value="C:ATP-binding cassette (ABC) transporter complex"/>
    <property type="evidence" value="ECO:0007669"/>
    <property type="project" value="InterPro"/>
</dbReference>
<evidence type="ECO:0000259" key="1">
    <source>
        <dbReference type="Pfam" id="PF00496"/>
    </source>
</evidence>
<organism evidence="2 4">
    <name type="scientific">Labedella gwakjiensis</name>
    <dbReference type="NCBI Taxonomy" id="390269"/>
    <lineage>
        <taxon>Bacteria</taxon>
        <taxon>Bacillati</taxon>
        <taxon>Actinomycetota</taxon>
        <taxon>Actinomycetes</taxon>
        <taxon>Micrococcales</taxon>
        <taxon>Microbacteriaceae</taxon>
        <taxon>Labedella</taxon>
    </lineage>
</organism>
<dbReference type="PROSITE" id="PS51257">
    <property type="entry name" value="PROKAR_LIPOPROTEIN"/>
    <property type="match status" value="1"/>
</dbReference>
<comment type="caution">
    <text evidence="2">The sequence shown here is derived from an EMBL/GenBank/DDBJ whole genome shotgun (WGS) entry which is preliminary data.</text>
</comment>